<evidence type="ECO:0000313" key="3">
    <source>
        <dbReference type="Proteomes" id="UP001379949"/>
    </source>
</evidence>
<accession>A0ABU9G6U1</accession>
<dbReference type="Pfam" id="PF06961">
    <property type="entry name" value="DUF1294"/>
    <property type="match status" value="1"/>
</dbReference>
<comment type="caution">
    <text evidence="2">The sequence shown here is derived from an EMBL/GenBank/DDBJ whole genome shotgun (WGS) entry which is preliminary data.</text>
</comment>
<reference evidence="2 3" key="1">
    <citation type="submission" date="2024-02" db="EMBL/GenBank/DDBJ databases">
        <title>Bacteria isolated from the canopy kelp, Nereocystis luetkeana.</title>
        <authorList>
            <person name="Pfister C.A."/>
            <person name="Younker I.T."/>
            <person name="Light S.H."/>
        </authorList>
    </citation>
    <scope>NUCLEOTIDE SEQUENCE [LARGE SCALE GENOMIC DNA]</scope>
    <source>
        <strain evidence="2 3">TI.4.07</strain>
    </source>
</reference>
<keyword evidence="3" id="KW-1185">Reference proteome</keyword>
<gene>
    <name evidence="2" type="ORF">V6242_13735</name>
</gene>
<keyword evidence="1" id="KW-0472">Membrane</keyword>
<proteinExistence type="predicted"/>
<dbReference type="Proteomes" id="UP001379949">
    <property type="component" value="Unassembled WGS sequence"/>
</dbReference>
<organism evidence="2 3">
    <name type="scientific">Marinomonas arenicola</name>
    <dbReference type="NCBI Taxonomy" id="569601"/>
    <lineage>
        <taxon>Bacteria</taxon>
        <taxon>Pseudomonadati</taxon>
        <taxon>Pseudomonadota</taxon>
        <taxon>Gammaproteobacteria</taxon>
        <taxon>Oceanospirillales</taxon>
        <taxon>Oceanospirillaceae</taxon>
        <taxon>Marinomonas</taxon>
    </lineage>
</organism>
<evidence type="ECO:0000256" key="1">
    <source>
        <dbReference type="SAM" id="Phobius"/>
    </source>
</evidence>
<protein>
    <submittedName>
        <fullName evidence="2">DUF1294 domain-containing protein</fullName>
    </submittedName>
</protein>
<evidence type="ECO:0000313" key="2">
    <source>
        <dbReference type="EMBL" id="MEL0614212.1"/>
    </source>
</evidence>
<dbReference type="InterPro" id="IPR010718">
    <property type="entry name" value="DUF1294"/>
</dbReference>
<keyword evidence="1" id="KW-1133">Transmembrane helix</keyword>
<sequence>MSWPIVGIFLYLMMSLLTFAFYGWDKRAAKKQQRRIPESRLHWLAFLGGWPGALFGQKYFRHKTIKTRFRVVFWLTIGANLLLLVMGSFFAEMGIAQGMSLLQSWCEIALGH</sequence>
<dbReference type="EMBL" id="JBAKAR010000012">
    <property type="protein sequence ID" value="MEL0614212.1"/>
    <property type="molecule type" value="Genomic_DNA"/>
</dbReference>
<feature type="transmembrane region" description="Helical" evidence="1">
    <location>
        <begin position="6"/>
        <end position="24"/>
    </location>
</feature>
<feature type="transmembrane region" description="Helical" evidence="1">
    <location>
        <begin position="71"/>
        <end position="91"/>
    </location>
</feature>
<keyword evidence="1" id="KW-0812">Transmembrane</keyword>
<name>A0ABU9G6U1_9GAMM</name>
<dbReference type="RefSeq" id="WP_341567747.1">
    <property type="nucleotide sequence ID" value="NZ_JBAKAR010000012.1"/>
</dbReference>